<feature type="signal peptide" evidence="1">
    <location>
        <begin position="1"/>
        <end position="28"/>
    </location>
</feature>
<keyword evidence="3" id="KW-1185">Reference proteome</keyword>
<comment type="caution">
    <text evidence="2">The sequence shown here is derived from an EMBL/GenBank/DDBJ whole genome shotgun (WGS) entry which is preliminary data.</text>
</comment>
<reference evidence="2 3" key="2">
    <citation type="submission" date="2017-10" db="EMBL/GenBank/DDBJ databases">
        <authorList>
            <person name="Banno H."/>
            <person name="Chua N.-H."/>
        </authorList>
    </citation>
    <scope>NUCLEOTIDE SEQUENCE [LARGE SCALE GENOMIC DNA]</scope>
    <source>
        <strain evidence="2 3">JK623</strain>
    </source>
</reference>
<evidence type="ECO:0000256" key="1">
    <source>
        <dbReference type="SAM" id="SignalP"/>
    </source>
</evidence>
<protein>
    <recommendedName>
        <fullName evidence="4">Alternate signal-mediated exported protein, CPF_0494 family</fullName>
    </recommendedName>
</protein>
<sequence>MNKKKLPKWLVISGMIMLGASLSGTAAAALNYYSQNYIAQMDVKSIGVTLNENDKAISWRDYTHSNDTWKEHNGDLLTSMLSDAGDDQLILNKHYKEELSVTNSGTIDEYVRVQLYHYWVTPTEDGELQKRTDLDPQDILIGYTGNEEWVEDTDSRTSEKSDWYYTKILTPGKTTSLLCDYIAINGKIAYKVHETSTTEESTDENGVTHKYTNIISTYDYDGTSFVLRADVDAVQTHNAKDAILSAWGVNMDVKADGTLYLLNK</sequence>
<accession>A0A2G3E6I1</accession>
<name>A0A2G3E6I1_9FIRM</name>
<keyword evidence="1" id="KW-0732">Signal</keyword>
<dbReference type="RefSeq" id="WP_099385299.1">
    <property type="nucleotide sequence ID" value="NZ_JANSWH010000066.1"/>
</dbReference>
<dbReference type="EMBL" id="PDYG01000003">
    <property type="protein sequence ID" value="PHU38755.1"/>
    <property type="molecule type" value="Genomic_DNA"/>
</dbReference>
<reference evidence="2 3" key="1">
    <citation type="submission" date="2017-10" db="EMBL/GenBank/DDBJ databases">
        <title>Resolving the taxonomy of Roseburia spp., Eubacterium rectale and Agathobacter spp. through phylogenomic analysis.</title>
        <authorList>
            <person name="Sheridan P.O."/>
            <person name="Walker A.W."/>
            <person name="Duncan S.H."/>
            <person name="Scott K.P."/>
            <person name="Toole P.W.O."/>
            <person name="Luis P."/>
            <person name="Flint H.J."/>
        </authorList>
    </citation>
    <scope>NUCLEOTIDE SEQUENCE [LARGE SCALE GENOMIC DNA]</scope>
    <source>
        <strain evidence="2 3">JK623</strain>
    </source>
</reference>
<gene>
    <name evidence="2" type="ORF">CSX02_01040</name>
</gene>
<feature type="chain" id="PRO_5013848185" description="Alternate signal-mediated exported protein, CPF_0494 family" evidence="1">
    <location>
        <begin position="29"/>
        <end position="264"/>
    </location>
</feature>
<proteinExistence type="predicted"/>
<dbReference type="AlphaFoldDB" id="A0A2G3E6I1"/>
<evidence type="ECO:0008006" key="4">
    <source>
        <dbReference type="Google" id="ProtNLM"/>
    </source>
</evidence>
<organism evidence="2 3">
    <name type="scientific">Agathobacter ruminis</name>
    <dbReference type="NCBI Taxonomy" id="1712665"/>
    <lineage>
        <taxon>Bacteria</taxon>
        <taxon>Bacillati</taxon>
        <taxon>Bacillota</taxon>
        <taxon>Clostridia</taxon>
        <taxon>Lachnospirales</taxon>
        <taxon>Lachnospiraceae</taxon>
        <taxon>Agathobacter</taxon>
    </lineage>
</organism>
<evidence type="ECO:0000313" key="3">
    <source>
        <dbReference type="Proteomes" id="UP000224563"/>
    </source>
</evidence>
<evidence type="ECO:0000313" key="2">
    <source>
        <dbReference type="EMBL" id="PHU38755.1"/>
    </source>
</evidence>
<dbReference type="Proteomes" id="UP000224563">
    <property type="component" value="Unassembled WGS sequence"/>
</dbReference>